<organism evidence="12 13">
    <name type="scientific">Myxozyma melibiosi</name>
    <dbReference type="NCBI Taxonomy" id="54550"/>
    <lineage>
        <taxon>Eukaryota</taxon>
        <taxon>Fungi</taxon>
        <taxon>Dikarya</taxon>
        <taxon>Ascomycota</taxon>
        <taxon>Saccharomycotina</taxon>
        <taxon>Lipomycetes</taxon>
        <taxon>Lipomycetales</taxon>
        <taxon>Lipomycetaceae</taxon>
        <taxon>Myxozyma</taxon>
    </lineage>
</organism>
<dbReference type="Proteomes" id="UP001498771">
    <property type="component" value="Unassembled WGS sequence"/>
</dbReference>
<name>A0ABR1FAE8_9ASCO</name>
<evidence type="ECO:0000256" key="6">
    <source>
        <dbReference type="ARBA" id="ARBA00023067"/>
    </source>
</evidence>
<keyword evidence="3" id="KW-0547">Nucleotide-binding</keyword>
<keyword evidence="6" id="KW-0226">DNA condensation</keyword>
<evidence type="ECO:0000256" key="1">
    <source>
        <dbReference type="ARBA" id="ARBA00004123"/>
    </source>
</evidence>
<comment type="similarity">
    <text evidence="2">Belongs to the SMC family. SMC4 subfamily.</text>
</comment>
<evidence type="ECO:0000256" key="2">
    <source>
        <dbReference type="ARBA" id="ARBA00006005"/>
    </source>
</evidence>
<comment type="caution">
    <text evidence="12">The sequence shown here is derived from an EMBL/GenBank/DDBJ whole genome shotgun (WGS) entry which is preliminary data.</text>
</comment>
<dbReference type="Pfam" id="PF02463">
    <property type="entry name" value="SMC_N"/>
    <property type="match status" value="1"/>
</dbReference>
<feature type="coiled-coil region" evidence="9">
    <location>
        <begin position="1053"/>
        <end position="1157"/>
    </location>
</feature>
<feature type="coiled-coil region" evidence="9">
    <location>
        <begin position="554"/>
        <end position="588"/>
    </location>
</feature>
<sequence>MSSRTTRSTRSTRSSVASETLSPAVTLTKTTRSRKTAESKTTTTKTTTTKPAANRSRRAKKVVYDESEDEQNSDDDANSVSFDQASSVSSTPLAQLSASKQNTDHGASPLSPTTQHVDRLRRLTLQSPIADSDIANRENIRESTLTPKQLQTPIIKPEPLDDVSPSRQNVSVVGLDPAYPKMKASTEEAVKEPTPVPEGPKQRLVITNLVLNNFKSYAGRQEVGPFHSSFSAVVGPNGSGKSNVIDSLLFVFGFRANKMRQAKLSALIHNSAVHPDLTQCSVEVHFQDVIDNPDGTTSFVPDSRLVVARRAFKNNSSKYTINDRESNYGEVTTLLRERGIDLDHKRFLILQGEVESIAQMKPKAMNDSDDGLLEYLEDIIGTSKYKKLIDESAVEVEALNEACHEKLGRLEIVQKEKSKLEDARKAAMSYINDNNELVQKQNALYQLYITTSQQNVTVTEELLAELKAQLEEQLASNKGNQDEVKSLNDSYKEAIEELETFRAQAKATAKAHAKHERDVVQLTERKKHIAAKQEKLSKLIASAKLSVNSSAGWMSNYDEEIERLSSEIEQLQNNLQGEESKLEEIKESLEGSTRGISDEIEQKKKLLEPWNEKMNMKISELDVAKSELQIFIDRRAANESAIADQEARIKEIKVNGRAKEQEIENLKVELAHVNEQIVLGEDECAQASSALDEMRQQVSIARQRVQEAREQMAASESQGNVLSSLKRLEESGRISGFYGRLGNLGAIDERFDVAISTACPSLNNLVVESVETGQACIEYLRKNNLGRGMFILLDRLAQRDLSPIQTPENAPRLFDLVRPKDPKYAQAFYSVLHDTLVAKDMAQANRIAFGKKRWRVVTIDGKLIDTSGTMSGGGSRVSKGLMKSKLSDGISEKEFKKIETELAKAEQRFQEEQAKVNVMEDALSELKKRKPKLEVSISKIELEIQAMGTHLLDAKKMLAELKSELDSSSADDAAVKKLEKKISGLEAEAEQIRSKTSSIEDEIKGLEEQIMQIGGVKLRIQKSKVDGIMQQIEIRNEQISNSEMAKAKAGKESSKQNKAVATAEKELAEVEIESKAVEEELAGVQMQADEVEKVANEAAFTLEEMQENVKAIKQRVDERTKEINDFRKVEIDLENRIEVHEKEIRENRARLKHWSEKLASLVLQDTGDEDEMQTELPTYSEDELQGMDNDELKAEIALLEEKTDKAHVDLAVIEEYRRREKEFGTRNADLTAAVAQRDAMKQRYEDLRKRRLDEFMAGFSQISVKLKEMYQMITMGGNAELELVDSLDPFSEGILFSVMPPKKSWKNISNLSGGEKTLSSLALVFALHHFKPTPLYVMDEIDAALDFRNVSIVANYIKERTKNAQFIVISLRNNMFELAQQLVGIYKVNHMTKSITLKNQELTTIVRDRRVTEEQQRRQLQT</sequence>
<dbReference type="PIRSF" id="PIRSF005719">
    <property type="entry name" value="SMC"/>
    <property type="match status" value="1"/>
</dbReference>
<feature type="compositionally biased region" description="Low complexity" evidence="10">
    <location>
        <begin position="78"/>
        <end position="90"/>
    </location>
</feature>
<reference evidence="12 13" key="1">
    <citation type="submission" date="2024-03" db="EMBL/GenBank/DDBJ databases">
        <title>Genome-scale model development and genomic sequencing of the oleaginous clade Lipomyces.</title>
        <authorList>
            <consortium name="Lawrence Berkeley National Laboratory"/>
            <person name="Czajka J.J."/>
            <person name="Han Y."/>
            <person name="Kim J."/>
            <person name="Mondo S.J."/>
            <person name="Hofstad B.A."/>
            <person name="Robles A."/>
            <person name="Haridas S."/>
            <person name="Riley R."/>
            <person name="LaButti K."/>
            <person name="Pangilinan J."/>
            <person name="Andreopoulos W."/>
            <person name="Lipzen A."/>
            <person name="Yan J."/>
            <person name="Wang M."/>
            <person name="Ng V."/>
            <person name="Grigoriev I.V."/>
            <person name="Spatafora J.W."/>
            <person name="Magnuson J.K."/>
            <person name="Baker S.E."/>
            <person name="Pomraning K.R."/>
        </authorList>
    </citation>
    <scope>NUCLEOTIDE SEQUENCE [LARGE SCALE GENOMIC DNA]</scope>
    <source>
        <strain evidence="12 13">Phaff 52-87</strain>
    </source>
</reference>
<feature type="compositionally biased region" description="Polar residues" evidence="10">
    <location>
        <begin position="91"/>
        <end position="115"/>
    </location>
</feature>
<dbReference type="SUPFAM" id="SSF75553">
    <property type="entry name" value="Smc hinge domain"/>
    <property type="match status" value="1"/>
</dbReference>
<gene>
    <name evidence="12" type="ORF">BZA70DRAFT_266235</name>
</gene>
<evidence type="ECO:0000256" key="10">
    <source>
        <dbReference type="SAM" id="MobiDB-lite"/>
    </source>
</evidence>
<evidence type="ECO:0000313" key="12">
    <source>
        <dbReference type="EMBL" id="KAK7206831.1"/>
    </source>
</evidence>
<feature type="coiled-coil region" evidence="9">
    <location>
        <begin position="642"/>
        <end position="718"/>
    </location>
</feature>
<dbReference type="Pfam" id="PF06470">
    <property type="entry name" value="SMC_hinge"/>
    <property type="match status" value="1"/>
</dbReference>
<dbReference type="Gene3D" id="1.10.287.1490">
    <property type="match status" value="1"/>
</dbReference>
<evidence type="ECO:0000256" key="8">
    <source>
        <dbReference type="PIRNR" id="PIRNR005719"/>
    </source>
</evidence>
<evidence type="ECO:0000259" key="11">
    <source>
        <dbReference type="SMART" id="SM00968"/>
    </source>
</evidence>
<keyword evidence="13" id="KW-1185">Reference proteome</keyword>
<feature type="compositionally biased region" description="Low complexity" evidence="10">
    <location>
        <begin position="1"/>
        <end position="15"/>
    </location>
</feature>
<dbReference type="InterPro" id="IPR003395">
    <property type="entry name" value="RecF/RecN/SMC_N"/>
</dbReference>
<feature type="coiled-coil region" evidence="9">
    <location>
        <begin position="895"/>
        <end position="1009"/>
    </location>
</feature>
<dbReference type="EMBL" id="JBBJBU010000002">
    <property type="protein sequence ID" value="KAK7206831.1"/>
    <property type="molecule type" value="Genomic_DNA"/>
</dbReference>
<evidence type="ECO:0000256" key="3">
    <source>
        <dbReference type="ARBA" id="ARBA00022741"/>
    </source>
</evidence>
<feature type="region of interest" description="Disordered" evidence="10">
    <location>
        <begin position="1"/>
        <end position="149"/>
    </location>
</feature>
<dbReference type="InterPro" id="IPR036277">
    <property type="entry name" value="SMC_hinge_sf"/>
</dbReference>
<accession>A0ABR1FAE8</accession>
<feature type="domain" description="SMC hinge" evidence="11">
    <location>
        <begin position="735"/>
        <end position="848"/>
    </location>
</feature>
<dbReference type="InterPro" id="IPR024704">
    <property type="entry name" value="SMC"/>
</dbReference>
<dbReference type="SMART" id="SM00968">
    <property type="entry name" value="SMC_hinge"/>
    <property type="match status" value="1"/>
</dbReference>
<dbReference type="InterPro" id="IPR027417">
    <property type="entry name" value="P-loop_NTPase"/>
</dbReference>
<evidence type="ECO:0000256" key="9">
    <source>
        <dbReference type="SAM" id="Coils"/>
    </source>
</evidence>
<feature type="coiled-coil region" evidence="9">
    <location>
        <begin position="420"/>
        <end position="511"/>
    </location>
</feature>
<feature type="coiled-coil region" evidence="9">
    <location>
        <begin position="1189"/>
        <end position="1250"/>
    </location>
</feature>
<dbReference type="Gene3D" id="3.40.50.300">
    <property type="entry name" value="P-loop containing nucleotide triphosphate hydrolases"/>
    <property type="match status" value="2"/>
</dbReference>
<dbReference type="Gene3D" id="1.20.1060.20">
    <property type="match status" value="1"/>
</dbReference>
<protein>
    <recommendedName>
        <fullName evidence="8">Structural maintenance of chromosomes protein</fullName>
    </recommendedName>
</protein>
<keyword evidence="5 9" id="KW-0175">Coiled coil</keyword>
<keyword evidence="4" id="KW-0067">ATP-binding</keyword>
<evidence type="ECO:0000256" key="7">
    <source>
        <dbReference type="ARBA" id="ARBA00023242"/>
    </source>
</evidence>
<dbReference type="GeneID" id="90036525"/>
<feature type="compositionally biased region" description="Low complexity" evidence="10">
    <location>
        <begin position="39"/>
        <end position="50"/>
    </location>
</feature>
<dbReference type="Gene3D" id="3.30.70.1620">
    <property type="match status" value="1"/>
</dbReference>
<comment type="subcellular location">
    <subcellularLocation>
        <location evidence="1 8">Nucleus</location>
    </subcellularLocation>
</comment>
<dbReference type="InterPro" id="IPR010935">
    <property type="entry name" value="SMC_hinge"/>
</dbReference>
<proteinExistence type="inferred from homology"/>
<dbReference type="PANTHER" id="PTHR18937:SF172">
    <property type="entry name" value="STRUCTURAL MAINTENANCE OF CHROMOSOMES PROTEIN"/>
    <property type="match status" value="1"/>
</dbReference>
<keyword evidence="7 8" id="KW-0539">Nucleus</keyword>
<evidence type="ECO:0000256" key="5">
    <source>
        <dbReference type="ARBA" id="ARBA00023054"/>
    </source>
</evidence>
<dbReference type="SUPFAM" id="SSF52540">
    <property type="entry name" value="P-loop containing nucleoside triphosphate hydrolases"/>
    <property type="match status" value="1"/>
</dbReference>
<evidence type="ECO:0000256" key="4">
    <source>
        <dbReference type="ARBA" id="ARBA00022840"/>
    </source>
</evidence>
<feature type="compositionally biased region" description="Polar residues" evidence="10">
    <location>
        <begin position="16"/>
        <end position="27"/>
    </location>
</feature>
<feature type="compositionally biased region" description="Acidic residues" evidence="10">
    <location>
        <begin position="65"/>
        <end position="77"/>
    </location>
</feature>
<evidence type="ECO:0000313" key="13">
    <source>
        <dbReference type="Proteomes" id="UP001498771"/>
    </source>
</evidence>
<dbReference type="PANTHER" id="PTHR18937">
    <property type="entry name" value="STRUCTURAL MAINTENANCE OF CHROMOSOMES SMC FAMILY MEMBER"/>
    <property type="match status" value="1"/>
</dbReference>
<dbReference type="RefSeq" id="XP_064769864.1">
    <property type="nucleotide sequence ID" value="XM_064911013.1"/>
</dbReference>